<accession>A0A4Z1D8J2</accession>
<evidence type="ECO:0000313" key="3">
    <source>
        <dbReference type="Proteomes" id="UP000298159"/>
    </source>
</evidence>
<evidence type="ECO:0000256" key="1">
    <source>
        <dbReference type="SAM" id="Phobius"/>
    </source>
</evidence>
<proteinExistence type="predicted"/>
<dbReference type="EMBL" id="SRRT01000003">
    <property type="protein sequence ID" value="TGN78131.1"/>
    <property type="molecule type" value="Genomic_DNA"/>
</dbReference>
<dbReference type="Proteomes" id="UP000298159">
    <property type="component" value="Unassembled WGS sequence"/>
</dbReference>
<comment type="caution">
    <text evidence="2">The sequence shown here is derived from an EMBL/GenBank/DDBJ whole genome shotgun (WGS) entry which is preliminary data.</text>
</comment>
<organism evidence="2 3">
    <name type="scientific">Streptomyces bauhiniae</name>
    <dbReference type="NCBI Taxonomy" id="2340725"/>
    <lineage>
        <taxon>Bacteria</taxon>
        <taxon>Bacillati</taxon>
        <taxon>Actinomycetota</taxon>
        <taxon>Actinomycetes</taxon>
        <taxon>Kitasatosporales</taxon>
        <taxon>Streptomycetaceae</taxon>
        <taxon>Streptomyces</taxon>
    </lineage>
</organism>
<protein>
    <submittedName>
        <fullName evidence="2">Uncharacterized protein</fullName>
    </submittedName>
</protein>
<sequence length="138" mass="15203">MSSGISSDTVKHLEFLQAVITRLNQTAFLIKGWAMTLTAGVIGLAASQGDLRICGAGLVPVSSFWLLDSYFLRQERMYRRLYDAARRPDGSVENFSMDATPYKTQVPFRGAAFSPLLLLFYATSVVTLLALTILAFTL</sequence>
<feature type="transmembrane region" description="Helical" evidence="1">
    <location>
        <begin position="28"/>
        <end position="47"/>
    </location>
</feature>
<feature type="transmembrane region" description="Helical" evidence="1">
    <location>
        <begin position="116"/>
        <end position="136"/>
    </location>
</feature>
<feature type="transmembrane region" description="Helical" evidence="1">
    <location>
        <begin position="53"/>
        <end position="72"/>
    </location>
</feature>
<reference evidence="2 3" key="1">
    <citation type="submission" date="2019-04" db="EMBL/GenBank/DDBJ databases">
        <title>Streptomyces sp. nov. Bv016 isolated from bark of Buahinia variegata.</title>
        <authorList>
            <person name="Kanchanasin P."/>
            <person name="Tanasupawat S."/>
            <person name="Yuki M."/>
            <person name="Kudo T."/>
        </authorList>
    </citation>
    <scope>NUCLEOTIDE SEQUENCE [LARGE SCALE GENOMIC DNA]</scope>
    <source>
        <strain evidence="2 3">Bv016</strain>
    </source>
</reference>
<keyword evidence="3" id="KW-1185">Reference proteome</keyword>
<evidence type="ECO:0000313" key="2">
    <source>
        <dbReference type="EMBL" id="TGN78131.1"/>
    </source>
</evidence>
<keyword evidence="1" id="KW-0812">Transmembrane</keyword>
<keyword evidence="1" id="KW-0472">Membrane</keyword>
<keyword evidence="1" id="KW-1133">Transmembrane helix</keyword>
<gene>
    <name evidence="2" type="ORF">E5083_13165</name>
</gene>
<name>A0A4Z1D8J2_9ACTN</name>
<dbReference type="AlphaFoldDB" id="A0A4Z1D8J2"/>